<dbReference type="AlphaFoldDB" id="M5UIT9"/>
<dbReference type="SUPFAM" id="SSF54826">
    <property type="entry name" value="Enolase N-terminal domain-like"/>
    <property type="match status" value="1"/>
</dbReference>
<dbReference type="Proteomes" id="UP000011885">
    <property type="component" value="Unassembled WGS sequence"/>
</dbReference>
<dbReference type="InterPro" id="IPR018110">
    <property type="entry name" value="Mandel_Rmase/mucon_lact_enz_CS"/>
</dbReference>
<dbReference type="Gene3D" id="3.20.20.120">
    <property type="entry name" value="Enolase-like C-terminal domain"/>
    <property type="match status" value="1"/>
</dbReference>
<dbReference type="SFLD" id="SFLDS00001">
    <property type="entry name" value="Enolase"/>
    <property type="match status" value="1"/>
</dbReference>
<evidence type="ECO:0000256" key="1">
    <source>
        <dbReference type="ARBA" id="ARBA00001946"/>
    </source>
</evidence>
<dbReference type="RefSeq" id="WP_008674593.1">
    <property type="nucleotide sequence ID" value="NZ_ANOH01000067.1"/>
</dbReference>
<evidence type="ECO:0000256" key="3">
    <source>
        <dbReference type="ARBA" id="ARBA00022842"/>
    </source>
</evidence>
<dbReference type="SMART" id="SM00922">
    <property type="entry name" value="MR_MLE"/>
    <property type="match status" value="1"/>
</dbReference>
<evidence type="ECO:0000313" key="6">
    <source>
        <dbReference type="Proteomes" id="UP000011885"/>
    </source>
</evidence>
<evidence type="ECO:0000259" key="4">
    <source>
        <dbReference type="SMART" id="SM00922"/>
    </source>
</evidence>
<dbReference type="GO" id="GO:0016836">
    <property type="term" value="F:hydro-lyase activity"/>
    <property type="evidence" value="ECO:0007669"/>
    <property type="project" value="TreeGrafter"/>
</dbReference>
<dbReference type="EMBL" id="ANOH01000067">
    <property type="protein sequence ID" value="EMI57746.1"/>
    <property type="molecule type" value="Genomic_DNA"/>
</dbReference>
<evidence type="ECO:0000256" key="2">
    <source>
        <dbReference type="ARBA" id="ARBA00022723"/>
    </source>
</evidence>
<dbReference type="PANTHER" id="PTHR13794">
    <property type="entry name" value="ENOLASE SUPERFAMILY, MANDELATE RACEMASE"/>
    <property type="match status" value="1"/>
</dbReference>
<dbReference type="SFLD" id="SFLDG00179">
    <property type="entry name" value="mandelate_racemase"/>
    <property type="match status" value="1"/>
</dbReference>
<dbReference type="Pfam" id="PF13378">
    <property type="entry name" value="MR_MLE_C"/>
    <property type="match status" value="1"/>
</dbReference>
<accession>M5UIT9</accession>
<dbReference type="OrthoDB" id="9785902at2"/>
<dbReference type="Gene3D" id="3.30.390.10">
    <property type="entry name" value="Enolase-like, N-terminal domain"/>
    <property type="match status" value="1"/>
</dbReference>
<keyword evidence="6" id="KW-1185">Reference proteome</keyword>
<keyword evidence="2" id="KW-0479">Metal-binding</keyword>
<keyword evidence="3" id="KW-0460">Magnesium</keyword>
<dbReference type="GO" id="GO:0009063">
    <property type="term" value="P:amino acid catabolic process"/>
    <property type="evidence" value="ECO:0007669"/>
    <property type="project" value="InterPro"/>
</dbReference>
<evidence type="ECO:0000313" key="5">
    <source>
        <dbReference type="EMBL" id="EMI57746.1"/>
    </source>
</evidence>
<feature type="domain" description="Mandelate racemase/muconate lactonizing enzyme C-terminal" evidence="4">
    <location>
        <begin position="197"/>
        <end position="294"/>
    </location>
</feature>
<name>M5UIT9_9BACT</name>
<gene>
    <name evidence="5" type="ORF">RSSM_00794</name>
</gene>
<dbReference type="GO" id="GO:0016052">
    <property type="term" value="P:carbohydrate catabolic process"/>
    <property type="evidence" value="ECO:0007669"/>
    <property type="project" value="TreeGrafter"/>
</dbReference>
<dbReference type="PATRIC" id="fig|1263870.3.peg.862"/>
<comment type="caution">
    <text evidence="5">The sequence shown here is derived from an EMBL/GenBank/DDBJ whole genome shotgun (WGS) entry which is preliminary data.</text>
</comment>
<dbReference type="InterPro" id="IPR029065">
    <property type="entry name" value="Enolase_C-like"/>
</dbReference>
<dbReference type="InterPro" id="IPR036849">
    <property type="entry name" value="Enolase-like_C_sf"/>
</dbReference>
<reference evidence="5 6" key="1">
    <citation type="journal article" date="2013" name="Mar. Genomics">
        <title>Expression of sulfatases in Rhodopirellula baltica and the diversity of sulfatases in the genus Rhodopirellula.</title>
        <authorList>
            <person name="Wegner C.E."/>
            <person name="Richter-Heitmann T."/>
            <person name="Klindworth A."/>
            <person name="Klockow C."/>
            <person name="Richter M."/>
            <person name="Achstetter T."/>
            <person name="Glockner F.O."/>
            <person name="Harder J."/>
        </authorList>
    </citation>
    <scope>NUCLEOTIDE SEQUENCE [LARGE SCALE GENOMIC DNA]</scope>
    <source>
        <strain evidence="5 6">SM41</strain>
    </source>
</reference>
<dbReference type="PANTHER" id="PTHR13794:SF58">
    <property type="entry name" value="MITOCHONDRIAL ENOLASE SUPERFAMILY MEMBER 1"/>
    <property type="match status" value="1"/>
</dbReference>
<dbReference type="GO" id="GO:0000287">
    <property type="term" value="F:magnesium ion binding"/>
    <property type="evidence" value="ECO:0007669"/>
    <property type="project" value="TreeGrafter"/>
</dbReference>
<dbReference type="InterPro" id="IPR013342">
    <property type="entry name" value="Mandelate_racemase_C"/>
</dbReference>
<dbReference type="InterPro" id="IPR029017">
    <property type="entry name" value="Enolase-like_N"/>
</dbReference>
<dbReference type="InterPro" id="IPR046945">
    <property type="entry name" value="RHMD-like"/>
</dbReference>
<proteinExistence type="predicted"/>
<protein>
    <submittedName>
        <fullName evidence="5">Mandelate racemase muconate lactonizing enzyme family protein</fullName>
    </submittedName>
</protein>
<dbReference type="PROSITE" id="PS00909">
    <property type="entry name" value="MR_MLE_2"/>
    <property type="match status" value="1"/>
</dbReference>
<dbReference type="SUPFAM" id="SSF51604">
    <property type="entry name" value="Enolase C-terminal domain-like"/>
    <property type="match status" value="1"/>
</dbReference>
<organism evidence="5 6">
    <name type="scientific">Rhodopirellula sallentina SM41</name>
    <dbReference type="NCBI Taxonomy" id="1263870"/>
    <lineage>
        <taxon>Bacteria</taxon>
        <taxon>Pseudomonadati</taxon>
        <taxon>Planctomycetota</taxon>
        <taxon>Planctomycetia</taxon>
        <taxon>Pirellulales</taxon>
        <taxon>Pirellulaceae</taxon>
        <taxon>Rhodopirellula</taxon>
    </lineage>
</organism>
<comment type="cofactor">
    <cofactor evidence="1">
        <name>Mg(2+)</name>
        <dbReference type="ChEBI" id="CHEBI:18420"/>
    </cofactor>
</comment>
<sequence>MKMTTIKKVETRDARFPLKPGEGVDAVHSEPIYSYAVTRLLTDTNDAATGIAFTLGGGNQLVCEAIELLTDRLVGQEIEDLMSRWGTVSREMADHPQLRWLGPHKGVVHLALSSITNACFDLWAKARQVPLWKLLIDLSPEAIVDTLDLTYLEDVLSREQAIELFNSNRPGREDRMEVVRDGYPGYDTSVGWFAYADDLIVANAKKALDAGFTAMKLKVGSADSARDLRRAELVRDVVGDSARLMFDANQAWNLPRAMDMCQNLADLNAFWIEEPTHPDDVLGHQKLAKAIAPSAIALGEHVPNRVMFKNFIQANAMQFVQVDAVRVAGVSEFIAISMLARQKGLKVVPHVGDMGQLHQHLVLFNHISLGHERVFLEYIPHLRDHFVHPAHVEAGIYRTPDVPGATCDLKEIENT</sequence>